<dbReference type="GO" id="GO:0005829">
    <property type="term" value="C:cytosol"/>
    <property type="evidence" value="ECO:0007669"/>
    <property type="project" value="TreeGrafter"/>
</dbReference>
<dbReference type="PRINTS" id="PR00473">
    <property type="entry name" value="GALCTOKINASE"/>
</dbReference>
<dbReference type="Proteomes" id="UP000823868">
    <property type="component" value="Unassembled WGS sequence"/>
</dbReference>
<evidence type="ECO:0000259" key="6">
    <source>
        <dbReference type="Pfam" id="PF10509"/>
    </source>
</evidence>
<dbReference type="AlphaFoldDB" id="A0A9D1Y8H7"/>
<gene>
    <name evidence="7" type="ORF">H9841_05055</name>
</gene>
<dbReference type="PANTHER" id="PTHR10457">
    <property type="entry name" value="MEVALONATE KINASE/GALACTOKINASE"/>
    <property type="match status" value="1"/>
</dbReference>
<keyword evidence="3" id="KW-0808">Transferase</keyword>
<evidence type="ECO:0000259" key="5">
    <source>
        <dbReference type="Pfam" id="PF00288"/>
    </source>
</evidence>
<dbReference type="PRINTS" id="PR00959">
    <property type="entry name" value="MEVGALKINASE"/>
</dbReference>
<accession>A0A9D1Y8H7</accession>
<evidence type="ECO:0000256" key="4">
    <source>
        <dbReference type="ARBA" id="ARBA00022840"/>
    </source>
</evidence>
<keyword evidence="4" id="KW-0067">ATP-binding</keyword>
<dbReference type="Gene3D" id="3.30.70.890">
    <property type="entry name" value="GHMP kinase, C-terminal domain"/>
    <property type="match status" value="1"/>
</dbReference>
<feature type="domain" description="GHMP kinase N-terminal" evidence="5">
    <location>
        <begin position="128"/>
        <end position="214"/>
    </location>
</feature>
<dbReference type="Pfam" id="PF00288">
    <property type="entry name" value="GHMP_kinases_N"/>
    <property type="match status" value="1"/>
</dbReference>
<dbReference type="InterPro" id="IPR036554">
    <property type="entry name" value="GHMP_kinase_C_sf"/>
</dbReference>
<evidence type="ECO:0000256" key="1">
    <source>
        <dbReference type="ARBA" id="ARBA00006566"/>
    </source>
</evidence>
<comment type="caution">
    <text evidence="7">The sequence shown here is derived from an EMBL/GenBank/DDBJ whole genome shotgun (WGS) entry which is preliminary data.</text>
</comment>
<dbReference type="InterPro" id="IPR019539">
    <property type="entry name" value="GalKase_N"/>
</dbReference>
<dbReference type="InterPro" id="IPR006206">
    <property type="entry name" value="Mevalonate/galactokinase"/>
</dbReference>
<comment type="similarity">
    <text evidence="1">Belongs to the GHMP kinase family. GalK subfamily.</text>
</comment>
<protein>
    <submittedName>
        <fullName evidence="7">Galactokinase</fullName>
    </submittedName>
</protein>
<dbReference type="InterPro" id="IPR000705">
    <property type="entry name" value="Galactokinase"/>
</dbReference>
<dbReference type="SUPFAM" id="SSF54211">
    <property type="entry name" value="Ribosomal protein S5 domain 2-like"/>
    <property type="match status" value="1"/>
</dbReference>
<organism evidence="7 8">
    <name type="scientific">Candidatus Flavonifractor merdigallinarum</name>
    <dbReference type="NCBI Taxonomy" id="2838589"/>
    <lineage>
        <taxon>Bacteria</taxon>
        <taxon>Bacillati</taxon>
        <taxon>Bacillota</taxon>
        <taxon>Clostridia</taxon>
        <taxon>Eubacteriales</taxon>
        <taxon>Oscillospiraceae</taxon>
        <taxon>Flavonifractor</taxon>
    </lineage>
</organism>
<keyword evidence="2" id="KW-0547">Nucleotide-binding</keyword>
<dbReference type="InterPro" id="IPR006204">
    <property type="entry name" value="GHMP_kinase_N_dom"/>
</dbReference>
<dbReference type="EMBL" id="DXDX01000092">
    <property type="protein sequence ID" value="HIY21255.1"/>
    <property type="molecule type" value="Genomic_DNA"/>
</dbReference>
<proteinExistence type="inferred from homology"/>
<evidence type="ECO:0000313" key="7">
    <source>
        <dbReference type="EMBL" id="HIY21255.1"/>
    </source>
</evidence>
<keyword evidence="3" id="KW-0418">Kinase</keyword>
<name>A0A9D1Y8H7_9FIRM</name>
<dbReference type="Gene3D" id="3.30.230.10">
    <property type="match status" value="1"/>
</dbReference>
<reference evidence="7" key="2">
    <citation type="submission" date="2021-04" db="EMBL/GenBank/DDBJ databases">
        <authorList>
            <person name="Gilroy R."/>
        </authorList>
    </citation>
    <scope>NUCLEOTIDE SEQUENCE</scope>
    <source>
        <strain evidence="7">ChiBcec16_6824</strain>
    </source>
</reference>
<evidence type="ECO:0000313" key="8">
    <source>
        <dbReference type="Proteomes" id="UP000823868"/>
    </source>
</evidence>
<dbReference type="SUPFAM" id="SSF55060">
    <property type="entry name" value="GHMP Kinase, C-terminal domain"/>
    <property type="match status" value="1"/>
</dbReference>
<feature type="domain" description="Galactokinase N-terminal" evidence="6">
    <location>
        <begin position="41"/>
        <end position="91"/>
    </location>
</feature>
<dbReference type="InterPro" id="IPR014721">
    <property type="entry name" value="Ribsml_uS5_D2-typ_fold_subgr"/>
</dbReference>
<dbReference type="Pfam" id="PF10509">
    <property type="entry name" value="GalKase_gal_bdg"/>
    <property type="match status" value="1"/>
</dbReference>
<reference evidence="7" key="1">
    <citation type="journal article" date="2021" name="PeerJ">
        <title>Extensive microbial diversity within the chicken gut microbiome revealed by metagenomics and culture.</title>
        <authorList>
            <person name="Gilroy R."/>
            <person name="Ravi A."/>
            <person name="Getino M."/>
            <person name="Pursley I."/>
            <person name="Horton D.L."/>
            <person name="Alikhan N.F."/>
            <person name="Baker D."/>
            <person name="Gharbi K."/>
            <person name="Hall N."/>
            <person name="Watson M."/>
            <person name="Adriaenssens E.M."/>
            <person name="Foster-Nyarko E."/>
            <person name="Jarju S."/>
            <person name="Secka A."/>
            <person name="Antonio M."/>
            <person name="Oren A."/>
            <person name="Chaudhuri R.R."/>
            <person name="La Ragione R."/>
            <person name="Hildebrand F."/>
            <person name="Pallen M.J."/>
        </authorList>
    </citation>
    <scope>NUCLEOTIDE SEQUENCE</scope>
    <source>
        <strain evidence="7">ChiBcec16_6824</strain>
    </source>
</reference>
<dbReference type="InterPro" id="IPR020568">
    <property type="entry name" value="Ribosomal_Su5_D2-typ_SF"/>
</dbReference>
<evidence type="ECO:0000256" key="3">
    <source>
        <dbReference type="ARBA" id="ARBA00022777"/>
    </source>
</evidence>
<dbReference type="GO" id="GO:0005524">
    <property type="term" value="F:ATP binding"/>
    <property type="evidence" value="ECO:0007669"/>
    <property type="project" value="UniProtKB-KW"/>
</dbReference>
<evidence type="ECO:0000256" key="2">
    <source>
        <dbReference type="ARBA" id="ARBA00022741"/>
    </source>
</evidence>
<dbReference type="GO" id="GO:0006012">
    <property type="term" value="P:galactose metabolic process"/>
    <property type="evidence" value="ECO:0007669"/>
    <property type="project" value="InterPro"/>
</dbReference>
<sequence>MLQRLSDGTCDPCLTALYAPSGDPDVLTLARQRATQAAKGFQAAFSPDGSAPAALFSGPGRTEIGGNHTDHQHGHVLCGSVDLDTLACAGPNGGNTVRIHSEGYAPLEVSLSCLDVVPEEKNTSAALVRGVAAGFVQRGKAVGGFDAYVTSNVLSGSGLSSSAAYEVLVGNIFNHLFCADALTPMELAQIGQKAENVYFGKPCGLMDQAASAVGSAVAIDFADPAAPVVRRIDFDFDQCGYALCIVDTGSCHADLTDDYASIPQEMGQVAAYFGQTVLRDVDQKRFWAELASLRAQVGDRAILRAIHFFHDDRRAAEEADALAAGQFQRFLDLVNESGRSSAEFLQNVIAGTDPKEQAVALSLAVAQEALGGQGAVRIHGGGFAGTIQAFVPNDRLEHFRSTMENLLGSGMCHVLRIRPVGGCVVYAND</sequence>
<dbReference type="PANTHER" id="PTHR10457:SF7">
    <property type="entry name" value="GALACTOKINASE-RELATED"/>
    <property type="match status" value="1"/>
</dbReference>
<dbReference type="GO" id="GO:0004335">
    <property type="term" value="F:galactokinase activity"/>
    <property type="evidence" value="ECO:0007669"/>
    <property type="project" value="InterPro"/>
</dbReference>
<dbReference type="PIRSF" id="PIRSF000530">
    <property type="entry name" value="Galactokinase"/>
    <property type="match status" value="1"/>
</dbReference>